<gene>
    <name evidence="2" type="ORF">J7T54_001933</name>
</gene>
<dbReference type="AlphaFoldDB" id="A0A9Q0BBJ5"/>
<accession>A0A9Q0BBJ5</accession>
<protein>
    <submittedName>
        <fullName evidence="2">Uncharacterized protein</fullName>
    </submittedName>
</protein>
<comment type="caution">
    <text evidence="2">The sequence shown here is derived from an EMBL/GenBank/DDBJ whole genome shotgun (WGS) entry which is preliminary data.</text>
</comment>
<keyword evidence="3" id="KW-1185">Reference proteome</keyword>
<evidence type="ECO:0000313" key="3">
    <source>
        <dbReference type="Proteomes" id="UP001055219"/>
    </source>
</evidence>
<reference evidence="2" key="1">
    <citation type="journal article" date="2021" name="J Fungi (Basel)">
        <title>Genomic and Metabolomic Analyses of the Marine Fungus Emericellopsis cladophorae: Insights into Saltwater Adaptability Mechanisms and Its Biosynthetic Potential.</title>
        <authorList>
            <person name="Goncalves M.F.M."/>
            <person name="Hilario S."/>
            <person name="Van de Peer Y."/>
            <person name="Esteves A.C."/>
            <person name="Alves A."/>
        </authorList>
    </citation>
    <scope>NUCLEOTIDE SEQUENCE</scope>
    <source>
        <strain evidence="2">MUM 19.33</strain>
    </source>
</reference>
<sequence>MEPVPLPDYLEEFKAHVNDDKRQLVRQTKHYAAFFNGQHNDGYPPIEKCTASQRGRQENPALKGKKSTALATLDNEDGAKRPLATDDTAARARKRQRAPKDAKGKGKAIACLTDDETDKFDDDKM</sequence>
<feature type="compositionally biased region" description="Acidic residues" evidence="1">
    <location>
        <begin position="113"/>
        <end position="125"/>
    </location>
</feature>
<organism evidence="2 3">
    <name type="scientific">Emericellopsis cladophorae</name>
    <dbReference type="NCBI Taxonomy" id="2686198"/>
    <lineage>
        <taxon>Eukaryota</taxon>
        <taxon>Fungi</taxon>
        <taxon>Dikarya</taxon>
        <taxon>Ascomycota</taxon>
        <taxon>Pezizomycotina</taxon>
        <taxon>Sordariomycetes</taxon>
        <taxon>Hypocreomycetidae</taxon>
        <taxon>Hypocreales</taxon>
        <taxon>Bionectriaceae</taxon>
        <taxon>Emericellopsis</taxon>
    </lineage>
</organism>
<dbReference type="RefSeq" id="XP_051358985.1">
    <property type="nucleotide sequence ID" value="XM_051510082.1"/>
</dbReference>
<reference evidence="2" key="2">
    <citation type="submission" date="2022-07" db="EMBL/GenBank/DDBJ databases">
        <authorList>
            <person name="Goncalves M.F.M."/>
            <person name="Hilario S."/>
            <person name="Van De Peer Y."/>
            <person name="Esteves A.C."/>
            <person name="Alves A."/>
        </authorList>
    </citation>
    <scope>NUCLEOTIDE SEQUENCE</scope>
    <source>
        <strain evidence="2">MUM 19.33</strain>
    </source>
</reference>
<proteinExistence type="predicted"/>
<feature type="region of interest" description="Disordered" evidence="1">
    <location>
        <begin position="52"/>
        <end position="125"/>
    </location>
</feature>
<dbReference type="Proteomes" id="UP001055219">
    <property type="component" value="Unassembled WGS sequence"/>
</dbReference>
<evidence type="ECO:0000256" key="1">
    <source>
        <dbReference type="SAM" id="MobiDB-lite"/>
    </source>
</evidence>
<dbReference type="GeneID" id="75828449"/>
<name>A0A9Q0BBJ5_9HYPO</name>
<dbReference type="EMBL" id="JAGIXG020000081">
    <property type="protein sequence ID" value="KAI6778129.1"/>
    <property type="molecule type" value="Genomic_DNA"/>
</dbReference>
<evidence type="ECO:0000313" key="2">
    <source>
        <dbReference type="EMBL" id="KAI6778129.1"/>
    </source>
</evidence>
<feature type="compositionally biased region" description="Basic and acidic residues" evidence="1">
    <location>
        <begin position="77"/>
        <end position="90"/>
    </location>
</feature>